<evidence type="ECO:0000313" key="1">
    <source>
        <dbReference type="EMBL" id="CAL1579945.1"/>
    </source>
</evidence>
<protein>
    <submittedName>
        <fullName evidence="1">Uncharacterized protein</fullName>
    </submittedName>
</protein>
<name>A0AAV2JW41_KNICA</name>
<keyword evidence="2" id="KW-1185">Reference proteome</keyword>
<accession>A0AAV2JW41</accession>
<dbReference type="AlphaFoldDB" id="A0AAV2JW41"/>
<organism evidence="1 2">
    <name type="scientific">Knipowitschia caucasica</name>
    <name type="common">Caucasian dwarf goby</name>
    <name type="synonym">Pomatoschistus caucasicus</name>
    <dbReference type="NCBI Taxonomy" id="637954"/>
    <lineage>
        <taxon>Eukaryota</taxon>
        <taxon>Metazoa</taxon>
        <taxon>Chordata</taxon>
        <taxon>Craniata</taxon>
        <taxon>Vertebrata</taxon>
        <taxon>Euteleostomi</taxon>
        <taxon>Actinopterygii</taxon>
        <taxon>Neopterygii</taxon>
        <taxon>Teleostei</taxon>
        <taxon>Neoteleostei</taxon>
        <taxon>Acanthomorphata</taxon>
        <taxon>Gobiaria</taxon>
        <taxon>Gobiiformes</taxon>
        <taxon>Gobioidei</taxon>
        <taxon>Gobiidae</taxon>
        <taxon>Gobiinae</taxon>
        <taxon>Knipowitschia</taxon>
    </lineage>
</organism>
<sequence>MKNIYTSVKISLGVQEDPSEEARKIRDDPSMRECGAPLREEVVRENALTLVRVRGGDASDKAEVLGEYIAHSRQ</sequence>
<dbReference type="Proteomes" id="UP001497482">
    <property type="component" value="Chromosome 14"/>
</dbReference>
<dbReference type="EMBL" id="OZ035836">
    <property type="protein sequence ID" value="CAL1579945.1"/>
    <property type="molecule type" value="Genomic_DNA"/>
</dbReference>
<gene>
    <name evidence="1" type="ORF">KC01_LOCUS10886</name>
</gene>
<evidence type="ECO:0000313" key="2">
    <source>
        <dbReference type="Proteomes" id="UP001497482"/>
    </source>
</evidence>
<proteinExistence type="predicted"/>
<reference evidence="1 2" key="1">
    <citation type="submission" date="2024-04" db="EMBL/GenBank/DDBJ databases">
        <authorList>
            <person name="Waldvogel A.-M."/>
            <person name="Schoenle A."/>
        </authorList>
    </citation>
    <scope>NUCLEOTIDE SEQUENCE [LARGE SCALE GENOMIC DNA]</scope>
</reference>